<dbReference type="Pfam" id="PF12669">
    <property type="entry name" value="FeoB_associated"/>
    <property type="match status" value="1"/>
</dbReference>
<keyword evidence="3" id="KW-1185">Reference proteome</keyword>
<accession>A0A4U1C3J8</accession>
<proteinExistence type="predicted"/>
<protein>
    <submittedName>
        <fullName evidence="2">FeoB-associated Cys-rich membrane protein</fullName>
    </submittedName>
</protein>
<comment type="caution">
    <text evidence="2">The sequence shown here is derived from an EMBL/GenBank/DDBJ whole genome shotgun (WGS) entry which is preliminary data.</text>
</comment>
<dbReference type="RefSeq" id="WP_136824590.1">
    <property type="nucleotide sequence ID" value="NZ_SWBP01000001.1"/>
</dbReference>
<name>A0A4U1C3J8_9SPHI</name>
<gene>
    <name evidence="2" type="ORF">FA046_01480</name>
</gene>
<keyword evidence="1" id="KW-0812">Transmembrane</keyword>
<evidence type="ECO:0000256" key="1">
    <source>
        <dbReference type="SAM" id="Phobius"/>
    </source>
</evidence>
<dbReference type="Proteomes" id="UP000308181">
    <property type="component" value="Unassembled WGS sequence"/>
</dbReference>
<organism evidence="2 3">
    <name type="scientific">Pedobacter cryophilus</name>
    <dbReference type="NCBI Taxonomy" id="2571271"/>
    <lineage>
        <taxon>Bacteria</taxon>
        <taxon>Pseudomonadati</taxon>
        <taxon>Bacteroidota</taxon>
        <taxon>Sphingobacteriia</taxon>
        <taxon>Sphingobacteriales</taxon>
        <taxon>Sphingobacteriaceae</taxon>
        <taxon>Pedobacter</taxon>
    </lineage>
</organism>
<feature type="transmembrane region" description="Helical" evidence="1">
    <location>
        <begin position="6"/>
        <end position="27"/>
    </location>
</feature>
<evidence type="ECO:0000313" key="2">
    <source>
        <dbReference type="EMBL" id="TKC00380.1"/>
    </source>
</evidence>
<dbReference type="EMBL" id="SWBP01000001">
    <property type="protein sequence ID" value="TKC00380.1"/>
    <property type="molecule type" value="Genomic_DNA"/>
</dbReference>
<dbReference type="AlphaFoldDB" id="A0A4U1C3J8"/>
<reference evidence="2 3" key="1">
    <citation type="submission" date="2019-04" db="EMBL/GenBank/DDBJ databases">
        <title>Pedobacter sp. AR-3-17 sp. nov., isolated from Arctic soil.</title>
        <authorList>
            <person name="Dahal R.H."/>
            <person name="Kim D.-U."/>
        </authorList>
    </citation>
    <scope>NUCLEOTIDE SEQUENCE [LARGE SCALE GENOMIC DNA]</scope>
    <source>
        <strain evidence="2 3">AR-3-17</strain>
    </source>
</reference>
<keyword evidence="1" id="KW-1133">Transmembrane helix</keyword>
<sequence length="50" mass="5582">MDFQIIIIFILFLGAVFYISRSVFLSLKAKKGCGSSCKCGVDFSQIETKK</sequence>
<evidence type="ECO:0000313" key="3">
    <source>
        <dbReference type="Proteomes" id="UP000308181"/>
    </source>
</evidence>
<keyword evidence="1" id="KW-0472">Membrane</keyword>